<evidence type="ECO:0000313" key="1">
    <source>
        <dbReference type="EMBL" id="SDM09386.1"/>
    </source>
</evidence>
<protein>
    <submittedName>
        <fullName evidence="1">Uncharacterized protein</fullName>
    </submittedName>
</protein>
<dbReference type="AlphaFoldDB" id="A0A1G9QEH6"/>
<dbReference type="InterPro" id="IPR036619">
    <property type="entry name" value="NinB_sf"/>
</dbReference>
<evidence type="ECO:0000313" key="2">
    <source>
        <dbReference type="Proteomes" id="UP000199309"/>
    </source>
</evidence>
<dbReference type="Proteomes" id="UP000199309">
    <property type="component" value="Unassembled WGS sequence"/>
</dbReference>
<dbReference type="EMBL" id="FNHQ01000001">
    <property type="protein sequence ID" value="SDM09386.1"/>
    <property type="molecule type" value="Genomic_DNA"/>
</dbReference>
<name>A0A1G9QEH6_9FIRM</name>
<keyword evidence="2" id="KW-1185">Reference proteome</keyword>
<dbReference type="RefSeq" id="WP_091647400.1">
    <property type="nucleotide sequence ID" value="NZ_FNHQ01000001.1"/>
</dbReference>
<organism evidence="1 2">
    <name type="scientific">Megasphaera paucivorans</name>
    <dbReference type="NCBI Taxonomy" id="349095"/>
    <lineage>
        <taxon>Bacteria</taxon>
        <taxon>Bacillati</taxon>
        <taxon>Bacillota</taxon>
        <taxon>Negativicutes</taxon>
        <taxon>Veillonellales</taxon>
        <taxon>Veillonellaceae</taxon>
        <taxon>Megasphaera</taxon>
    </lineage>
</organism>
<dbReference type="STRING" id="349095.SAMN05660299_00211"/>
<accession>A0A1G9QEH6</accession>
<gene>
    <name evidence="1" type="ORF">SAMN05660299_00211</name>
</gene>
<proteinExistence type="predicted"/>
<dbReference type="Gene3D" id="1.10.3790.10">
    <property type="entry name" value="NinB"/>
    <property type="match status" value="1"/>
</dbReference>
<reference evidence="1 2" key="1">
    <citation type="submission" date="2016-10" db="EMBL/GenBank/DDBJ databases">
        <authorList>
            <person name="de Groot N.N."/>
        </authorList>
    </citation>
    <scope>NUCLEOTIDE SEQUENCE [LARGE SCALE GENOMIC DNA]</scope>
    <source>
        <strain evidence="1 2">DSM 16981</strain>
    </source>
</reference>
<sequence length="192" mass="21871">MKFTATVQTITGALGTALVITAPKSEEINKFDGKKKYSIEIKKPYRKRSLQANAYCWVLTQRIAEKLSQDGSYHSKEDVYRACIKDCGHFVPVPVRDDVVDEWCRRWGSKGLGWVSEVLGPCKNTKGYTIVAMYHGSSTYTVEEMTRLINCLLDEAQRLGVATEPREYVDGLLQEWGEHDETQREKAKKTEQ</sequence>
<dbReference type="OrthoDB" id="1857943at2"/>